<dbReference type="RefSeq" id="WP_201311134.1">
    <property type="nucleotide sequence ID" value="NZ_BLYI01000038.1"/>
</dbReference>
<reference evidence="3" key="1">
    <citation type="submission" date="2020-06" db="EMBL/GenBank/DDBJ databases">
        <title>Characterization of fructooligosaccharide metabolism and fructooligosaccharide-degrading enzymes in human commensal butyrate producers.</title>
        <authorList>
            <person name="Tanno H."/>
            <person name="Fujii T."/>
            <person name="Hirano K."/>
            <person name="Maeno S."/>
            <person name="Tonozuka T."/>
            <person name="Sakamoto M."/>
            <person name="Ohkuma M."/>
            <person name="Tochio T."/>
            <person name="Endo A."/>
        </authorList>
    </citation>
    <scope>NUCLEOTIDE SEQUENCE</scope>
    <source>
        <strain evidence="3">JCM 17466</strain>
    </source>
</reference>
<keyword evidence="2" id="KW-0732">Signal</keyword>
<evidence type="ECO:0008006" key="5">
    <source>
        <dbReference type="Google" id="ProtNLM"/>
    </source>
</evidence>
<protein>
    <recommendedName>
        <fullName evidence="5">Lipoprotein</fullName>
    </recommendedName>
</protein>
<proteinExistence type="predicted"/>
<keyword evidence="4" id="KW-1185">Reference proteome</keyword>
<dbReference type="EMBL" id="BLYI01000038">
    <property type="protein sequence ID" value="GFO85427.1"/>
    <property type="molecule type" value="Genomic_DNA"/>
</dbReference>
<evidence type="ECO:0000313" key="3">
    <source>
        <dbReference type="EMBL" id="GFO85427.1"/>
    </source>
</evidence>
<feature type="chain" id="PRO_5038604108" description="Lipoprotein" evidence="2">
    <location>
        <begin position="18"/>
        <end position="313"/>
    </location>
</feature>
<evidence type="ECO:0000313" key="4">
    <source>
        <dbReference type="Proteomes" id="UP000613208"/>
    </source>
</evidence>
<feature type="region of interest" description="Disordered" evidence="1">
    <location>
        <begin position="24"/>
        <end position="83"/>
    </location>
</feature>
<evidence type="ECO:0000256" key="1">
    <source>
        <dbReference type="SAM" id="MobiDB-lite"/>
    </source>
</evidence>
<feature type="compositionally biased region" description="Polar residues" evidence="1">
    <location>
        <begin position="24"/>
        <end position="35"/>
    </location>
</feature>
<sequence length="313" mass="34641">MRKSFILALCLSLSVFAAGCSRSGSTAAHKSGGSQTARTTTEAEGTEYEASSETTTASASSASTSSAGSLYGSQSSSSDVTDTYPVSRLEGANGFYRLESDGDTAASLWQNTAERTKVKSFNGKDYGYRSWEGAYLCAGERDPLRINVSGGQNLLFVYSKYNYQPEALKLYPLSQIGYGNEAIFHKYRIHNLDTFEGIDVSEANKSTESFNKAVRSTGVQAYPYETSANYEYEALLTKTKNKMIRYGQYSGTNYQEEEAEMYYTYYIAEVKNEVEAPLQKTTKGYFTTDFSNVPKGQYLLYDRVLGSYLINVQ</sequence>
<evidence type="ECO:0000256" key="2">
    <source>
        <dbReference type="SAM" id="SignalP"/>
    </source>
</evidence>
<dbReference type="Proteomes" id="UP000613208">
    <property type="component" value="Unassembled WGS sequence"/>
</dbReference>
<dbReference type="PROSITE" id="PS51257">
    <property type="entry name" value="PROKAR_LIPOPROTEIN"/>
    <property type="match status" value="1"/>
</dbReference>
<gene>
    <name evidence="3" type="ORF">ANBU17_17740</name>
</gene>
<comment type="caution">
    <text evidence="3">The sequence shown here is derived from an EMBL/GenBank/DDBJ whole genome shotgun (WGS) entry which is preliminary data.</text>
</comment>
<accession>A0A916Q737</accession>
<name>A0A916Q737_9FIRM</name>
<organism evidence="3 4">
    <name type="scientific">Anaerostipes butyraticus</name>
    <dbReference type="NCBI Taxonomy" id="645466"/>
    <lineage>
        <taxon>Bacteria</taxon>
        <taxon>Bacillati</taxon>
        <taxon>Bacillota</taxon>
        <taxon>Clostridia</taxon>
        <taxon>Lachnospirales</taxon>
        <taxon>Lachnospiraceae</taxon>
        <taxon>Anaerostipes</taxon>
    </lineage>
</organism>
<feature type="signal peptide" evidence="2">
    <location>
        <begin position="1"/>
        <end position="17"/>
    </location>
</feature>
<dbReference type="AlphaFoldDB" id="A0A916Q737"/>
<feature type="compositionally biased region" description="Low complexity" evidence="1">
    <location>
        <begin position="36"/>
        <end position="78"/>
    </location>
</feature>